<feature type="transmembrane region" description="Helical" evidence="1">
    <location>
        <begin position="124"/>
        <end position="143"/>
    </location>
</feature>
<name>A0A3S0IJM6_9FLAO</name>
<feature type="transmembrane region" description="Helical" evidence="1">
    <location>
        <begin position="194"/>
        <end position="210"/>
    </location>
</feature>
<reference evidence="2 3" key="1">
    <citation type="submission" date="2018-11" db="EMBL/GenBank/DDBJ databases">
        <title>Arenibacter aquaticus sp.nov., a marine bacterium isolated from surface seawater in the South China Sea.</title>
        <authorList>
            <person name="Guo J."/>
            <person name="Sun J."/>
        </authorList>
    </citation>
    <scope>NUCLEOTIDE SEQUENCE [LARGE SCALE GENOMIC DNA]</scope>
    <source>
        <strain evidence="2 3">GUO666</strain>
    </source>
</reference>
<sequence length="426" mass="49030">MIEFFLVFAFFLLCYTLIKNIGKTFPLFELTAVLYLLQYGIAPMLEYKFGELGSMSVPIDEYLPFGTFASLSFITGLFVFTPKLSLKPLKINPEIASRLGRVFLTIGLLSSFAMLILPDSLRSIVTFFIILKWPGVFSLIFSQKKIDKFLVVIVFLEIAISAILNALLIEFIVFSIFMLMYISLRYTISNKIKITMALSAMLFLTVYQGIKAEYRKVVWENEVSFIDKIGLLSELISFNSFSAAFNIDIGNNDSLLQTIHRLNQGWQTSMVMNHVPTNVKFEDGSALLEDVTSSIMPRFLYPNKRVVNDYKRFNYYTGYNLNSGTAMTIGVLGDIYINFGFFGSFFCLFILGAFFSRISLWFYKQFVYSNPINIIWLPFIFSYLIRPGNEFYMVLNHLFKALIVFFVVKKIVYPYLIKNLKPKLVV</sequence>
<feature type="transmembrane region" description="Helical" evidence="1">
    <location>
        <begin position="32"/>
        <end position="50"/>
    </location>
</feature>
<keyword evidence="1" id="KW-1133">Transmembrane helix</keyword>
<dbReference type="EMBL" id="RQPJ01000021">
    <property type="protein sequence ID" value="RTE51717.1"/>
    <property type="molecule type" value="Genomic_DNA"/>
</dbReference>
<feature type="transmembrane region" description="Helical" evidence="1">
    <location>
        <begin position="62"/>
        <end position="80"/>
    </location>
</feature>
<keyword evidence="3" id="KW-1185">Reference proteome</keyword>
<gene>
    <name evidence="2" type="ORF">EHW67_16020</name>
</gene>
<feature type="transmembrane region" description="Helical" evidence="1">
    <location>
        <begin position="149"/>
        <end position="182"/>
    </location>
</feature>
<dbReference type="OrthoDB" id="966190at2"/>
<feature type="transmembrane region" description="Helical" evidence="1">
    <location>
        <begin position="367"/>
        <end position="385"/>
    </location>
</feature>
<organism evidence="2 3">
    <name type="scientific">Arenibacter aquaticus</name>
    <dbReference type="NCBI Taxonomy" id="2489054"/>
    <lineage>
        <taxon>Bacteria</taxon>
        <taxon>Pseudomonadati</taxon>
        <taxon>Bacteroidota</taxon>
        <taxon>Flavobacteriia</taxon>
        <taxon>Flavobacteriales</taxon>
        <taxon>Flavobacteriaceae</taxon>
        <taxon>Arenibacter</taxon>
    </lineage>
</organism>
<evidence type="ECO:0000256" key="1">
    <source>
        <dbReference type="SAM" id="Phobius"/>
    </source>
</evidence>
<keyword evidence="1" id="KW-0812">Transmembrane</keyword>
<evidence type="ECO:0008006" key="4">
    <source>
        <dbReference type="Google" id="ProtNLM"/>
    </source>
</evidence>
<accession>A0A3S0IJM6</accession>
<comment type="caution">
    <text evidence="2">The sequence shown here is derived from an EMBL/GenBank/DDBJ whole genome shotgun (WGS) entry which is preliminary data.</text>
</comment>
<dbReference type="RefSeq" id="WP_126163402.1">
    <property type="nucleotide sequence ID" value="NZ_RQPJ01000021.1"/>
</dbReference>
<proteinExistence type="predicted"/>
<protein>
    <recommendedName>
        <fullName evidence="4">Oligosaccharide repeat unit polymerase</fullName>
    </recommendedName>
</protein>
<feature type="transmembrane region" description="Helical" evidence="1">
    <location>
        <begin position="335"/>
        <end position="355"/>
    </location>
</feature>
<keyword evidence="1" id="KW-0472">Membrane</keyword>
<feature type="transmembrane region" description="Helical" evidence="1">
    <location>
        <begin position="100"/>
        <end position="117"/>
    </location>
</feature>
<evidence type="ECO:0000313" key="3">
    <source>
        <dbReference type="Proteomes" id="UP000267585"/>
    </source>
</evidence>
<dbReference type="AlphaFoldDB" id="A0A3S0IJM6"/>
<evidence type="ECO:0000313" key="2">
    <source>
        <dbReference type="EMBL" id="RTE51717.1"/>
    </source>
</evidence>
<feature type="transmembrane region" description="Helical" evidence="1">
    <location>
        <begin position="391"/>
        <end position="408"/>
    </location>
</feature>
<dbReference type="Proteomes" id="UP000267585">
    <property type="component" value="Unassembled WGS sequence"/>
</dbReference>